<dbReference type="SUPFAM" id="SSF56059">
    <property type="entry name" value="Glutathione synthetase ATP-binding domain-like"/>
    <property type="match status" value="1"/>
</dbReference>
<evidence type="ECO:0000256" key="4">
    <source>
        <dbReference type="ARBA" id="ARBA00022840"/>
    </source>
</evidence>
<sequence length="402" mass="44644">MKGLEVIAECVEFVSPSHQAMWTLGDKVASTILAQSAHVPTLPWSGSDLTISLDRSVNGHCSNNEPETNDNLTLNMVKSTGLPQRSSSVYSRLISEDLYRSGCVTDLSSCLKCADKIGYPVMIKASAGGGGKGIRKALTSADIERVFPQVQAEVPGSPIFVMKCATSVRHLEVQILCDIYGQAISMFGRDCSVQRRHQKIIEEAPIIIAMGIPLHRIKDIRELYLASPWSDSIIDFNDSTINRRPPSCYVIAARITSEDPDEGFKPRPGGVRELNFRSNQSVWGYFSVSSAGGIHEFADSQFGHIFSAGENREHARENMVLALKELSIRGDFRTTVEYLIKVMESEAFMNHKINTEWLDARIAQNDQVEKPDILLGVICTALHIADNCLKQLFLNYELHLER</sequence>
<dbReference type="GO" id="GO:0003989">
    <property type="term" value="F:acetyl-CoA carboxylase activity"/>
    <property type="evidence" value="ECO:0007669"/>
    <property type="project" value="InterPro"/>
</dbReference>
<keyword evidence="3 6" id="KW-0547">Nucleotide-binding</keyword>
<dbReference type="InterPro" id="IPR013815">
    <property type="entry name" value="ATP_grasp_subdomain_1"/>
</dbReference>
<dbReference type="Pfam" id="PF02786">
    <property type="entry name" value="CPSase_L_D2"/>
    <property type="match status" value="1"/>
</dbReference>
<comment type="cofactor">
    <cofactor evidence="1">
        <name>biotin</name>
        <dbReference type="ChEBI" id="CHEBI:57586"/>
    </cofactor>
</comment>
<dbReference type="SMART" id="SM00878">
    <property type="entry name" value="Biotin_carb_C"/>
    <property type="match status" value="1"/>
</dbReference>
<protein>
    <submittedName>
        <fullName evidence="11">Acetyl-CoA carboxylase</fullName>
    </submittedName>
</protein>
<keyword evidence="5" id="KW-0092">Biotin</keyword>
<dbReference type="Gene3D" id="3.30.1490.20">
    <property type="entry name" value="ATP-grasp fold, A domain"/>
    <property type="match status" value="1"/>
</dbReference>
<reference evidence="11" key="1">
    <citation type="submission" date="2016-06" db="UniProtKB">
        <authorList>
            <consortium name="WormBaseParasite"/>
        </authorList>
    </citation>
    <scope>IDENTIFICATION</scope>
</reference>
<dbReference type="InterPro" id="IPR005479">
    <property type="entry name" value="CPAse_ATP-bd"/>
</dbReference>
<dbReference type="InterPro" id="IPR005482">
    <property type="entry name" value="Biotin_COase_C"/>
</dbReference>
<dbReference type="Pfam" id="PF02785">
    <property type="entry name" value="Biotin_carb_C"/>
    <property type="match status" value="1"/>
</dbReference>
<dbReference type="Gene3D" id="3.40.50.20">
    <property type="match status" value="1"/>
</dbReference>
<evidence type="ECO:0000256" key="2">
    <source>
        <dbReference type="ARBA" id="ARBA00022598"/>
    </source>
</evidence>
<dbReference type="SUPFAM" id="SSF51246">
    <property type="entry name" value="Rudiment single hybrid motif"/>
    <property type="match status" value="1"/>
</dbReference>
<name>A0A183KAI6_9TREM</name>
<evidence type="ECO:0000259" key="7">
    <source>
        <dbReference type="PROSITE" id="PS50975"/>
    </source>
</evidence>
<evidence type="ECO:0000259" key="8">
    <source>
        <dbReference type="PROSITE" id="PS50979"/>
    </source>
</evidence>
<dbReference type="GO" id="GO:0005739">
    <property type="term" value="C:mitochondrion"/>
    <property type="evidence" value="ECO:0007669"/>
    <property type="project" value="TreeGrafter"/>
</dbReference>
<evidence type="ECO:0000256" key="5">
    <source>
        <dbReference type="ARBA" id="ARBA00023267"/>
    </source>
</evidence>
<proteinExistence type="predicted"/>
<dbReference type="InterPro" id="IPR011764">
    <property type="entry name" value="Biotin_carboxylation_dom"/>
</dbReference>
<dbReference type="Gene3D" id="3.30.470.20">
    <property type="entry name" value="ATP-grasp fold, B domain"/>
    <property type="match status" value="2"/>
</dbReference>
<dbReference type="FunFam" id="3.30.1490.20:FF:000003">
    <property type="entry name" value="acetyl-CoA carboxylase isoform X1"/>
    <property type="match status" value="1"/>
</dbReference>
<keyword evidence="2" id="KW-0436">Ligase</keyword>
<dbReference type="EMBL" id="UZAK01034806">
    <property type="protein sequence ID" value="VDP47046.1"/>
    <property type="molecule type" value="Genomic_DNA"/>
</dbReference>
<feature type="domain" description="Biotin carboxylation" evidence="8">
    <location>
        <begin position="1"/>
        <end position="363"/>
    </location>
</feature>
<dbReference type="Proteomes" id="UP000279833">
    <property type="component" value="Unassembled WGS sequence"/>
</dbReference>
<organism evidence="11">
    <name type="scientific">Schistosoma curassoni</name>
    <dbReference type="NCBI Taxonomy" id="6186"/>
    <lineage>
        <taxon>Eukaryota</taxon>
        <taxon>Metazoa</taxon>
        <taxon>Spiralia</taxon>
        <taxon>Lophotrochozoa</taxon>
        <taxon>Platyhelminthes</taxon>
        <taxon>Trematoda</taxon>
        <taxon>Digenea</taxon>
        <taxon>Strigeidida</taxon>
        <taxon>Schistosomatoidea</taxon>
        <taxon>Schistosomatidae</taxon>
        <taxon>Schistosoma</taxon>
    </lineage>
</organism>
<evidence type="ECO:0000256" key="6">
    <source>
        <dbReference type="PROSITE-ProRule" id="PRU00409"/>
    </source>
</evidence>
<dbReference type="InterPro" id="IPR011054">
    <property type="entry name" value="Rudment_hybrid_motif"/>
</dbReference>
<dbReference type="PROSITE" id="PS50979">
    <property type="entry name" value="BC"/>
    <property type="match status" value="1"/>
</dbReference>
<evidence type="ECO:0000256" key="1">
    <source>
        <dbReference type="ARBA" id="ARBA00001953"/>
    </source>
</evidence>
<keyword evidence="10" id="KW-1185">Reference proteome</keyword>
<dbReference type="AlphaFoldDB" id="A0A183KAI6"/>
<gene>
    <name evidence="9" type="ORF">SCUD_LOCUS12019</name>
</gene>
<evidence type="ECO:0000313" key="10">
    <source>
        <dbReference type="Proteomes" id="UP000279833"/>
    </source>
</evidence>
<dbReference type="GO" id="GO:0005524">
    <property type="term" value="F:ATP binding"/>
    <property type="evidence" value="ECO:0007669"/>
    <property type="project" value="UniProtKB-UniRule"/>
</dbReference>
<feature type="domain" description="ATP-grasp" evidence="7">
    <location>
        <begin position="74"/>
        <end position="137"/>
    </location>
</feature>
<dbReference type="InterPro" id="IPR049076">
    <property type="entry name" value="ACCA"/>
</dbReference>
<dbReference type="PROSITE" id="PS50975">
    <property type="entry name" value="ATP_GRASP"/>
    <property type="match status" value="1"/>
</dbReference>
<evidence type="ECO:0000256" key="3">
    <source>
        <dbReference type="ARBA" id="ARBA00022741"/>
    </source>
</evidence>
<evidence type="ECO:0000313" key="9">
    <source>
        <dbReference type="EMBL" id="VDP47046.1"/>
    </source>
</evidence>
<reference evidence="9 10" key="2">
    <citation type="submission" date="2018-11" db="EMBL/GenBank/DDBJ databases">
        <authorList>
            <consortium name="Pathogen Informatics"/>
        </authorList>
    </citation>
    <scope>NUCLEOTIDE SEQUENCE [LARGE SCALE GENOMIC DNA]</scope>
    <source>
        <strain evidence="9">Dakar</strain>
        <strain evidence="10">Dakar, Senegal</strain>
    </source>
</reference>
<dbReference type="GO" id="GO:0046872">
    <property type="term" value="F:metal ion binding"/>
    <property type="evidence" value="ECO:0007669"/>
    <property type="project" value="InterPro"/>
</dbReference>
<dbReference type="STRING" id="6186.A0A183KAI6"/>
<dbReference type="PROSITE" id="PS00866">
    <property type="entry name" value="CPSASE_1"/>
    <property type="match status" value="1"/>
</dbReference>
<dbReference type="GO" id="GO:0006633">
    <property type="term" value="P:fatty acid biosynthetic process"/>
    <property type="evidence" value="ECO:0007669"/>
    <property type="project" value="TreeGrafter"/>
</dbReference>
<accession>A0A183KAI6</accession>
<dbReference type="PANTHER" id="PTHR45728:SF3">
    <property type="entry name" value="ACETYL-COA CARBOXYLASE"/>
    <property type="match status" value="1"/>
</dbReference>
<dbReference type="InterPro" id="IPR011761">
    <property type="entry name" value="ATP-grasp"/>
</dbReference>
<dbReference type="PANTHER" id="PTHR45728">
    <property type="entry name" value="ACETYL-COA CARBOXYLASE, ISOFORM A"/>
    <property type="match status" value="1"/>
</dbReference>
<keyword evidence="4 6" id="KW-0067">ATP-binding</keyword>
<dbReference type="WBParaSite" id="SCUD_0001201901-mRNA-1">
    <property type="protein sequence ID" value="SCUD_0001201901-mRNA-1"/>
    <property type="gene ID" value="SCUD_0001201901"/>
</dbReference>
<evidence type="ECO:0000313" key="11">
    <source>
        <dbReference type="WBParaSite" id="SCUD_0001201901-mRNA-1"/>
    </source>
</evidence>